<keyword evidence="3 5" id="KW-0418">Kinase</keyword>
<dbReference type="AlphaFoldDB" id="A0A1M6H0E4"/>
<dbReference type="InterPro" id="IPR029056">
    <property type="entry name" value="Ribokinase-like"/>
</dbReference>
<evidence type="ECO:0000313" key="6">
    <source>
        <dbReference type="Proteomes" id="UP000184225"/>
    </source>
</evidence>
<gene>
    <name evidence="5" type="ORF">SAMN04488096_10959</name>
</gene>
<dbReference type="Pfam" id="PF00294">
    <property type="entry name" value="PfkB"/>
    <property type="match status" value="1"/>
</dbReference>
<dbReference type="RefSeq" id="WP_073153005.1">
    <property type="nucleotide sequence ID" value="NZ_FQYY01000009.1"/>
</dbReference>
<accession>A0A1M6H0E4</accession>
<dbReference type="GO" id="GO:0016301">
    <property type="term" value="F:kinase activity"/>
    <property type="evidence" value="ECO:0007669"/>
    <property type="project" value="UniProtKB-KW"/>
</dbReference>
<dbReference type="Proteomes" id="UP000184225">
    <property type="component" value="Unassembled WGS sequence"/>
</dbReference>
<keyword evidence="2" id="KW-0808">Transferase</keyword>
<dbReference type="STRING" id="579105.SAMN04488096_10959"/>
<protein>
    <submittedName>
        <fullName evidence="5">2-dehydro-3-deoxygluconokinase</fullName>
    </submittedName>
</protein>
<dbReference type="InterPro" id="IPR052700">
    <property type="entry name" value="Carb_kinase_PfkB-like"/>
</dbReference>
<dbReference type="EMBL" id="FQYY01000009">
    <property type="protein sequence ID" value="SHJ15709.1"/>
    <property type="molecule type" value="Genomic_DNA"/>
</dbReference>
<organism evidence="5 6">
    <name type="scientific">Mesonia phycicola</name>
    <dbReference type="NCBI Taxonomy" id="579105"/>
    <lineage>
        <taxon>Bacteria</taxon>
        <taxon>Pseudomonadati</taxon>
        <taxon>Bacteroidota</taxon>
        <taxon>Flavobacteriia</taxon>
        <taxon>Flavobacteriales</taxon>
        <taxon>Flavobacteriaceae</taxon>
        <taxon>Mesonia</taxon>
    </lineage>
</organism>
<proteinExistence type="inferred from homology"/>
<evidence type="ECO:0000256" key="1">
    <source>
        <dbReference type="ARBA" id="ARBA00010688"/>
    </source>
</evidence>
<feature type="domain" description="Carbohydrate kinase PfkB" evidence="4">
    <location>
        <begin position="6"/>
        <end position="312"/>
    </location>
</feature>
<dbReference type="PANTHER" id="PTHR43320:SF2">
    <property type="entry name" value="2-DEHYDRO-3-DEOXYGLUCONOKINASE_2-DEHYDRO-3-DEOXYGALACTONOKINASE"/>
    <property type="match status" value="1"/>
</dbReference>
<dbReference type="OrthoDB" id="9813569at2"/>
<sequence>MQSKKHKVVTLGEVLMRLMPPDYQKYNQANSANIHFGGTEANVAIALSHLSCVCVHVTSLPDDFIGESVTGFLKKNNVDTQHNTFNSNPLGLYFMEQGAVHRSSRISYNRNYSAFSKIKPEDFNWDEILEGADWFHWTGITPAISKDAYLVLKEALELANKKNITVSTDPVYRSNLWKYDANPTEILKELASLSQVFIGGPEEVNLLFNTNYTYNDFKESADFLMEKLPNIKHIIHKTRIAKNASSHSISSEYYNGTQHYKTDAIEITHVIDRIGTGDAFAAGLIYGMLTKNNEKALAYANTLSALKHTIPGDVSLISEEELNQAVDSNLNARIIR</sequence>
<evidence type="ECO:0000313" key="5">
    <source>
        <dbReference type="EMBL" id="SHJ15709.1"/>
    </source>
</evidence>
<reference evidence="5 6" key="1">
    <citation type="submission" date="2016-11" db="EMBL/GenBank/DDBJ databases">
        <authorList>
            <person name="Jaros S."/>
            <person name="Januszkiewicz K."/>
            <person name="Wedrychowicz H."/>
        </authorList>
    </citation>
    <scope>NUCLEOTIDE SEQUENCE [LARGE SCALE GENOMIC DNA]</scope>
    <source>
        <strain evidence="5 6">DSM 21425</strain>
    </source>
</reference>
<dbReference type="InterPro" id="IPR011611">
    <property type="entry name" value="PfkB_dom"/>
</dbReference>
<evidence type="ECO:0000259" key="4">
    <source>
        <dbReference type="Pfam" id="PF00294"/>
    </source>
</evidence>
<name>A0A1M6H0E4_9FLAO</name>
<dbReference type="Gene3D" id="3.40.1190.20">
    <property type="match status" value="1"/>
</dbReference>
<evidence type="ECO:0000256" key="2">
    <source>
        <dbReference type="ARBA" id="ARBA00022679"/>
    </source>
</evidence>
<keyword evidence="6" id="KW-1185">Reference proteome</keyword>
<dbReference type="CDD" id="cd01166">
    <property type="entry name" value="KdgK"/>
    <property type="match status" value="1"/>
</dbReference>
<dbReference type="PANTHER" id="PTHR43320">
    <property type="entry name" value="SUGAR KINASE"/>
    <property type="match status" value="1"/>
</dbReference>
<evidence type="ECO:0000256" key="3">
    <source>
        <dbReference type="ARBA" id="ARBA00022777"/>
    </source>
</evidence>
<dbReference type="SUPFAM" id="SSF53613">
    <property type="entry name" value="Ribokinase-like"/>
    <property type="match status" value="1"/>
</dbReference>
<comment type="similarity">
    <text evidence="1">Belongs to the carbohydrate kinase PfkB family.</text>
</comment>